<accession>A0A0A8ZI51</accession>
<proteinExistence type="predicted"/>
<sequence>MESTIFFVLCQLRINQRYSRSVCFRKRI</sequence>
<reference evidence="1" key="1">
    <citation type="submission" date="2014-09" db="EMBL/GenBank/DDBJ databases">
        <authorList>
            <person name="Magalhaes I.L.F."/>
            <person name="Oliveira U."/>
            <person name="Santos F.R."/>
            <person name="Vidigal T.H.D.A."/>
            <person name="Brescovit A.D."/>
            <person name="Santos A.J."/>
        </authorList>
    </citation>
    <scope>NUCLEOTIDE SEQUENCE</scope>
    <source>
        <tissue evidence="1">Shoot tissue taken approximately 20 cm above the soil surface</tissue>
    </source>
</reference>
<protein>
    <submittedName>
        <fullName evidence="1">Uncharacterized protein</fullName>
    </submittedName>
</protein>
<evidence type="ECO:0000313" key="1">
    <source>
        <dbReference type="EMBL" id="JAD36420.1"/>
    </source>
</evidence>
<organism evidence="1">
    <name type="scientific">Arundo donax</name>
    <name type="common">Giant reed</name>
    <name type="synonym">Donax arundinaceus</name>
    <dbReference type="NCBI Taxonomy" id="35708"/>
    <lineage>
        <taxon>Eukaryota</taxon>
        <taxon>Viridiplantae</taxon>
        <taxon>Streptophyta</taxon>
        <taxon>Embryophyta</taxon>
        <taxon>Tracheophyta</taxon>
        <taxon>Spermatophyta</taxon>
        <taxon>Magnoliopsida</taxon>
        <taxon>Liliopsida</taxon>
        <taxon>Poales</taxon>
        <taxon>Poaceae</taxon>
        <taxon>PACMAD clade</taxon>
        <taxon>Arundinoideae</taxon>
        <taxon>Arundineae</taxon>
        <taxon>Arundo</taxon>
    </lineage>
</organism>
<dbReference type="EMBL" id="GBRH01261475">
    <property type="protein sequence ID" value="JAD36420.1"/>
    <property type="molecule type" value="Transcribed_RNA"/>
</dbReference>
<name>A0A0A8ZI51_ARUDO</name>
<dbReference type="AlphaFoldDB" id="A0A0A8ZI51"/>
<reference evidence="1" key="2">
    <citation type="journal article" date="2015" name="Data Brief">
        <title>Shoot transcriptome of the giant reed, Arundo donax.</title>
        <authorList>
            <person name="Barrero R.A."/>
            <person name="Guerrero F.D."/>
            <person name="Moolhuijzen P."/>
            <person name="Goolsby J.A."/>
            <person name="Tidwell J."/>
            <person name="Bellgard S.E."/>
            <person name="Bellgard M.I."/>
        </authorList>
    </citation>
    <scope>NUCLEOTIDE SEQUENCE</scope>
    <source>
        <tissue evidence="1">Shoot tissue taken approximately 20 cm above the soil surface</tissue>
    </source>
</reference>